<gene>
    <name evidence="1" type="ORF">PPENT_87.1.T0590029</name>
</gene>
<name>A0A8S1VBZ9_9CILI</name>
<sequence length="272" mass="32577">MSFILNATKLMNLYCVVQLTWKTNQAFKKKNQEFEDTLLIKWVLLYSLFQFEWVLALLLELIPFGFLVPFLIKGYITLPHSKWHYLLYQMIEKLEMDQYQNIFFIYFSKFMKYILIPCLNVVEDCIDLVRVDELDTLENKVVRIKERILKKIQSVQINKQKYMLKHQDIKINNNNKQVLSVLAKVQDNLKFKDYILSFDPQTNQIQFIDTISRECIHTRNLSLININEDFCLIATYQDGDGNLELIKLNNSEDINQWLRPIIEILIQQNEEY</sequence>
<protein>
    <submittedName>
        <fullName evidence="1">Uncharacterized protein</fullName>
    </submittedName>
</protein>
<accession>A0A8S1VBZ9</accession>
<keyword evidence="2" id="KW-1185">Reference proteome</keyword>
<proteinExistence type="predicted"/>
<organism evidence="1 2">
    <name type="scientific">Paramecium pentaurelia</name>
    <dbReference type="NCBI Taxonomy" id="43138"/>
    <lineage>
        <taxon>Eukaryota</taxon>
        <taxon>Sar</taxon>
        <taxon>Alveolata</taxon>
        <taxon>Ciliophora</taxon>
        <taxon>Intramacronucleata</taxon>
        <taxon>Oligohymenophorea</taxon>
        <taxon>Peniculida</taxon>
        <taxon>Parameciidae</taxon>
        <taxon>Paramecium</taxon>
    </lineage>
</organism>
<dbReference type="EMBL" id="CAJJDO010000059">
    <property type="protein sequence ID" value="CAD8173272.1"/>
    <property type="molecule type" value="Genomic_DNA"/>
</dbReference>
<comment type="caution">
    <text evidence="1">The sequence shown here is derived from an EMBL/GenBank/DDBJ whole genome shotgun (WGS) entry which is preliminary data.</text>
</comment>
<dbReference type="AlphaFoldDB" id="A0A8S1VBZ9"/>
<dbReference type="Proteomes" id="UP000689195">
    <property type="component" value="Unassembled WGS sequence"/>
</dbReference>
<evidence type="ECO:0000313" key="1">
    <source>
        <dbReference type="EMBL" id="CAD8173272.1"/>
    </source>
</evidence>
<reference evidence="1" key="1">
    <citation type="submission" date="2021-01" db="EMBL/GenBank/DDBJ databases">
        <authorList>
            <consortium name="Genoscope - CEA"/>
            <person name="William W."/>
        </authorList>
    </citation>
    <scope>NUCLEOTIDE SEQUENCE</scope>
</reference>
<evidence type="ECO:0000313" key="2">
    <source>
        <dbReference type="Proteomes" id="UP000689195"/>
    </source>
</evidence>